<dbReference type="InterPro" id="IPR028082">
    <property type="entry name" value="Peripla_BP_I"/>
</dbReference>
<keyword evidence="3" id="KW-0802">TPR repeat</keyword>
<keyword evidence="6" id="KW-1185">Reference proteome</keyword>
<dbReference type="Gene3D" id="1.25.40.10">
    <property type="entry name" value="Tetratricopeptide repeat domain"/>
    <property type="match status" value="1"/>
</dbReference>
<dbReference type="SUPFAM" id="SSF53822">
    <property type="entry name" value="Periplasmic binding protein-like I"/>
    <property type="match status" value="1"/>
</dbReference>
<evidence type="ECO:0000256" key="2">
    <source>
        <dbReference type="ARBA" id="ARBA00022729"/>
    </source>
</evidence>
<dbReference type="InterPro" id="IPR051010">
    <property type="entry name" value="BCAA_transport"/>
</dbReference>
<dbReference type="SUPFAM" id="SSF48452">
    <property type="entry name" value="TPR-like"/>
    <property type="match status" value="1"/>
</dbReference>
<dbReference type="PANTHER" id="PTHR30483">
    <property type="entry name" value="LEUCINE-SPECIFIC-BINDING PROTEIN"/>
    <property type="match status" value="1"/>
</dbReference>
<evidence type="ECO:0000313" key="6">
    <source>
        <dbReference type="Proteomes" id="UP000184550"/>
    </source>
</evidence>
<dbReference type="RefSeq" id="WP_083623825.1">
    <property type="nucleotide sequence ID" value="NZ_LR734877.1"/>
</dbReference>
<dbReference type="Gene3D" id="3.40.50.2300">
    <property type="match status" value="2"/>
</dbReference>
<dbReference type="PROSITE" id="PS50005">
    <property type="entry name" value="TPR"/>
    <property type="match status" value="1"/>
</dbReference>
<dbReference type="CDD" id="cd06268">
    <property type="entry name" value="PBP1_ABC_transporter_LIVBP-like"/>
    <property type="match status" value="1"/>
</dbReference>
<evidence type="ECO:0000259" key="4">
    <source>
        <dbReference type="Pfam" id="PF13458"/>
    </source>
</evidence>
<dbReference type="AlphaFoldDB" id="A0A7Z9BXT8"/>
<dbReference type="InterPro" id="IPR011990">
    <property type="entry name" value="TPR-like_helical_dom_sf"/>
</dbReference>
<dbReference type="PANTHER" id="PTHR30483:SF6">
    <property type="entry name" value="PERIPLASMIC BINDING PROTEIN OF ABC TRANSPORTER FOR NATURAL AMINO ACIDS"/>
    <property type="match status" value="1"/>
</dbReference>
<dbReference type="OrthoDB" id="446586at2"/>
<comment type="similarity">
    <text evidence="1">Belongs to the leucine-binding protein family.</text>
</comment>
<organism evidence="5 6">
    <name type="scientific">Planktothrix serta PCC 8927</name>
    <dbReference type="NCBI Taxonomy" id="671068"/>
    <lineage>
        <taxon>Bacteria</taxon>
        <taxon>Bacillati</taxon>
        <taxon>Cyanobacteriota</taxon>
        <taxon>Cyanophyceae</taxon>
        <taxon>Oscillatoriophycideae</taxon>
        <taxon>Oscillatoriales</taxon>
        <taxon>Microcoleaceae</taxon>
        <taxon>Planktothrix</taxon>
    </lineage>
</organism>
<evidence type="ECO:0000313" key="5">
    <source>
        <dbReference type="EMBL" id="VXD21487.1"/>
    </source>
</evidence>
<accession>A0A7Z9BXT8</accession>
<evidence type="ECO:0000256" key="3">
    <source>
        <dbReference type="PROSITE-ProRule" id="PRU00339"/>
    </source>
</evidence>
<dbReference type="Pfam" id="PF13458">
    <property type="entry name" value="Peripla_BP_6"/>
    <property type="match status" value="1"/>
</dbReference>
<comment type="caution">
    <text evidence="5">The sequence shown here is derived from an EMBL/GenBank/DDBJ whole genome shotgun (WGS) entry which is preliminary data.</text>
</comment>
<gene>
    <name evidence="5" type="ORF">PL8927_720037</name>
</gene>
<dbReference type="InterPro" id="IPR028081">
    <property type="entry name" value="Leu-bd"/>
</dbReference>
<feature type="domain" description="Leucine-binding protein" evidence="4">
    <location>
        <begin position="144"/>
        <end position="461"/>
    </location>
</feature>
<keyword evidence="2" id="KW-0732">Signal</keyword>
<dbReference type="Proteomes" id="UP000184550">
    <property type="component" value="Unassembled WGS sequence"/>
</dbReference>
<evidence type="ECO:0000256" key="1">
    <source>
        <dbReference type="ARBA" id="ARBA00010062"/>
    </source>
</evidence>
<feature type="repeat" description="TPR" evidence="3">
    <location>
        <begin position="78"/>
        <end position="111"/>
    </location>
</feature>
<sequence>MSQKNESLILLLALLITGGLLGAGYFFFFKSSPQPLLNSNNPPSSSGNLPSTSSPNIAVGSIETRISQGEKVLIPSGNLALKQAGVAALASRQYQEAVQQFNAALQQNKNDPEALIYKNNAQIRQNNQPYYTIAVSIPIGTSVNTAQEILRGVAQAQTEVNQAGGLGGKLLNVIIVNDDNSPELAQEVAKTLVNNSEVLGVIGHFGSNTTEAAAPIYEAGKLVLISPTSTATEISNAGDFIFRTVPSDRFAGSTLARYLLNTLNLKKTVLFFNSANQYSTSLQTEFTTALSGDGGEVIRVFDIAKPNFNPMQALEQARQQGAEAIVLTPDSSTIEQALQVVRINRQQLPLLGGDSLYRPETLKVGSDAAGMVIAIPWHILANPDSAFAQAANQLWGASVNWRTATAYDATKALIAAIAKNPTRTGVQETLSASDFNPEGATGVIQFLPSGDRNQALQLVTIEPGTRSELGYDFVPVP</sequence>
<name>A0A7Z9BXT8_9CYAN</name>
<dbReference type="EMBL" id="CZCU02000149">
    <property type="protein sequence ID" value="VXD21487.1"/>
    <property type="molecule type" value="Genomic_DNA"/>
</dbReference>
<proteinExistence type="inferred from homology"/>
<dbReference type="InterPro" id="IPR019734">
    <property type="entry name" value="TPR_rpt"/>
</dbReference>
<reference evidence="5" key="1">
    <citation type="submission" date="2019-10" db="EMBL/GenBank/DDBJ databases">
        <authorList>
            <consortium name="Genoscope - CEA"/>
            <person name="William W."/>
        </authorList>
    </citation>
    <scope>NUCLEOTIDE SEQUENCE [LARGE SCALE GENOMIC DNA]</scope>
    <source>
        <strain evidence="5">BBR_PRJEB10992</strain>
    </source>
</reference>
<protein>
    <recommendedName>
        <fullName evidence="4">Leucine-binding protein domain-containing protein</fullName>
    </recommendedName>
</protein>